<dbReference type="Gene3D" id="1.20.1090.10">
    <property type="entry name" value="Dehydroquinate synthase-like - alpha domain"/>
    <property type="match status" value="1"/>
</dbReference>
<evidence type="ECO:0000256" key="5">
    <source>
        <dbReference type="ARBA" id="ARBA00004496"/>
    </source>
</evidence>
<dbReference type="GO" id="GO:0000166">
    <property type="term" value="F:nucleotide binding"/>
    <property type="evidence" value="ECO:0007669"/>
    <property type="project" value="UniProtKB-KW"/>
</dbReference>
<evidence type="ECO:0000256" key="10">
    <source>
        <dbReference type="ARBA" id="ARBA00022490"/>
    </source>
</evidence>
<dbReference type="AlphaFoldDB" id="A0AAW5P3K9"/>
<evidence type="ECO:0000256" key="14">
    <source>
        <dbReference type="ARBA" id="ARBA00022833"/>
    </source>
</evidence>
<dbReference type="HAMAP" id="MF_00110">
    <property type="entry name" value="DHQ_synthase"/>
    <property type="match status" value="1"/>
</dbReference>
<evidence type="ECO:0000256" key="8">
    <source>
        <dbReference type="ARBA" id="ARBA00013031"/>
    </source>
</evidence>
<dbReference type="GO" id="GO:0003856">
    <property type="term" value="F:3-dehydroquinate synthase activity"/>
    <property type="evidence" value="ECO:0007669"/>
    <property type="project" value="UniProtKB-UniRule"/>
</dbReference>
<dbReference type="FunFam" id="3.40.50.1970:FF:000007">
    <property type="entry name" value="Pentafunctional AROM polypeptide"/>
    <property type="match status" value="1"/>
</dbReference>
<dbReference type="InterPro" id="IPR050071">
    <property type="entry name" value="Dehydroquinate_synthase"/>
</dbReference>
<evidence type="ECO:0000256" key="3">
    <source>
        <dbReference type="ARBA" id="ARBA00001947"/>
    </source>
</evidence>
<keyword evidence="15 19" id="KW-0520">NAD</keyword>
<evidence type="ECO:0000259" key="21">
    <source>
        <dbReference type="Pfam" id="PF24621"/>
    </source>
</evidence>
<comment type="function">
    <text evidence="4 19">Catalyzes the conversion of 3-deoxy-D-arabino-heptulosonate 7-phosphate (DAHP) to dehydroquinate (DHQ).</text>
</comment>
<comment type="catalytic activity">
    <reaction evidence="1 19">
        <text>7-phospho-2-dehydro-3-deoxy-D-arabino-heptonate = 3-dehydroquinate + phosphate</text>
        <dbReference type="Rhea" id="RHEA:21968"/>
        <dbReference type="ChEBI" id="CHEBI:32364"/>
        <dbReference type="ChEBI" id="CHEBI:43474"/>
        <dbReference type="ChEBI" id="CHEBI:58394"/>
        <dbReference type="EC" id="4.2.3.4"/>
    </reaction>
</comment>
<proteinExistence type="inferred from homology"/>
<feature type="binding site" evidence="19">
    <location>
        <position position="190"/>
    </location>
    <ligand>
        <name>Zn(2+)</name>
        <dbReference type="ChEBI" id="CHEBI:29105"/>
    </ligand>
</feature>
<protein>
    <recommendedName>
        <fullName evidence="9 19">3-dehydroquinate synthase</fullName>
        <shortName evidence="19">DHQS</shortName>
        <ecNumber evidence="8 19">4.2.3.4</ecNumber>
    </recommendedName>
</protein>
<comment type="caution">
    <text evidence="22">The sequence shown here is derived from an EMBL/GenBank/DDBJ whole genome shotgun (WGS) entry which is preliminary data.</text>
</comment>
<reference evidence="22" key="1">
    <citation type="submission" date="2022-08" db="EMBL/GenBank/DDBJ databases">
        <title>Genomic Encyclopedia of Type Strains, Phase V (KMG-V): Genome sequencing to study the core and pangenomes of soil and plant-associated prokaryotes.</title>
        <authorList>
            <person name="Whitman W."/>
        </authorList>
    </citation>
    <scope>NUCLEOTIDE SEQUENCE</scope>
    <source>
        <strain evidence="22">SP3002</strain>
    </source>
</reference>
<dbReference type="SUPFAM" id="SSF56796">
    <property type="entry name" value="Dehydroquinate synthase-like"/>
    <property type="match status" value="1"/>
</dbReference>
<feature type="domain" description="3-dehydroquinate synthase C-terminal" evidence="21">
    <location>
        <begin position="187"/>
        <end position="330"/>
    </location>
</feature>
<feature type="binding site" evidence="19">
    <location>
        <position position="271"/>
    </location>
    <ligand>
        <name>Zn(2+)</name>
        <dbReference type="ChEBI" id="CHEBI:29105"/>
    </ligand>
</feature>
<keyword evidence="10 19" id="KW-0963">Cytoplasm</keyword>
<feature type="domain" description="3-dehydroquinate synthase N-terminal" evidence="20">
    <location>
        <begin position="73"/>
        <end position="185"/>
    </location>
</feature>
<dbReference type="InterPro" id="IPR030960">
    <property type="entry name" value="DHQS/DOIS_N"/>
</dbReference>
<dbReference type="Proteomes" id="UP001155110">
    <property type="component" value="Unassembled WGS sequence"/>
</dbReference>
<feature type="binding site" evidence="19">
    <location>
        <begin position="111"/>
        <end position="115"/>
    </location>
    <ligand>
        <name>NAD(+)</name>
        <dbReference type="ChEBI" id="CHEBI:57540"/>
    </ligand>
</feature>
<keyword evidence="18 19" id="KW-0170">Cobalt</keyword>
<evidence type="ECO:0000256" key="16">
    <source>
        <dbReference type="ARBA" id="ARBA00023141"/>
    </source>
</evidence>
<evidence type="ECO:0000256" key="18">
    <source>
        <dbReference type="ARBA" id="ARBA00023285"/>
    </source>
</evidence>
<comment type="pathway">
    <text evidence="6 19">Metabolic intermediate biosynthesis; chorismate biosynthesis; chorismate from D-erythrose 4-phosphate and phosphoenolpyruvate: step 2/7.</text>
</comment>
<dbReference type="NCBIfam" id="TIGR01357">
    <property type="entry name" value="aroB"/>
    <property type="match status" value="1"/>
</dbReference>
<dbReference type="Gene3D" id="3.40.50.1970">
    <property type="match status" value="1"/>
</dbReference>
<comment type="cofactor">
    <cofactor evidence="3">
        <name>Zn(2+)</name>
        <dbReference type="ChEBI" id="CHEBI:29105"/>
    </cofactor>
</comment>
<evidence type="ECO:0000313" key="23">
    <source>
        <dbReference type="Proteomes" id="UP001155110"/>
    </source>
</evidence>
<dbReference type="PIRSF" id="PIRSF001455">
    <property type="entry name" value="DHQ_synth"/>
    <property type="match status" value="1"/>
</dbReference>
<dbReference type="CDD" id="cd08195">
    <property type="entry name" value="DHQS"/>
    <property type="match status" value="1"/>
</dbReference>
<keyword evidence="13 19" id="KW-0547">Nucleotide-binding</keyword>
<evidence type="ECO:0000259" key="20">
    <source>
        <dbReference type="Pfam" id="PF01761"/>
    </source>
</evidence>
<dbReference type="InterPro" id="IPR056179">
    <property type="entry name" value="DHQS_C"/>
</dbReference>
<evidence type="ECO:0000256" key="17">
    <source>
        <dbReference type="ARBA" id="ARBA00023239"/>
    </source>
</evidence>
<evidence type="ECO:0000313" key="22">
    <source>
        <dbReference type="EMBL" id="MCS4156463.1"/>
    </source>
</evidence>
<evidence type="ECO:0000256" key="6">
    <source>
        <dbReference type="ARBA" id="ARBA00004661"/>
    </source>
</evidence>
<evidence type="ECO:0000256" key="1">
    <source>
        <dbReference type="ARBA" id="ARBA00001393"/>
    </source>
</evidence>
<keyword evidence="14 19" id="KW-0862">Zinc</keyword>
<keyword evidence="17 19" id="KW-0456">Lyase</keyword>
<feature type="binding site" evidence="19">
    <location>
        <begin position="175"/>
        <end position="178"/>
    </location>
    <ligand>
        <name>NAD(+)</name>
        <dbReference type="ChEBI" id="CHEBI:57540"/>
    </ligand>
</feature>
<dbReference type="PANTHER" id="PTHR43622:SF7">
    <property type="entry name" value="3-DEHYDROQUINATE SYNTHASE, CHLOROPLASTIC"/>
    <property type="match status" value="1"/>
</dbReference>
<comment type="caution">
    <text evidence="19">Lacks conserved residue(s) required for the propagation of feature annotation.</text>
</comment>
<sequence>MPSPLAPMAVFVDLDERSYTVHFDSLATVPSLLEDVGLAAGRCLLVTDENVARHYKTPLIEGLSNAGWTVRSLVLPPGEQTKSASCLHRIYDDALAWGIDRQTPVLALGGGVVGDLAGFAAATLLRGLPLVQLPTSLLAQVDASVGGKTAINHDTGKNLIGAFYQPELVCADPQTLDTLPMREYTSGMAEVIKHALIRDPDLFEALEDHLVPVMARKDREIVSSVIEDAVGVKADVVSADEREEGRRAILNFGHTFAHALERVAGYGAFTHGEAVAIGMRAGLYLSHQRHPEAVPRERLDHVIRAVPIESDPAEVPFPDLYAAMAADKKNEGGTIRFVLLEQLGQAYVTGDVTEADARHAWQFACSN</sequence>
<keyword evidence="16 19" id="KW-0057">Aromatic amino acid biosynthesis</keyword>
<dbReference type="GO" id="GO:0009073">
    <property type="term" value="P:aromatic amino acid family biosynthetic process"/>
    <property type="evidence" value="ECO:0007669"/>
    <property type="project" value="UniProtKB-KW"/>
</dbReference>
<accession>A0AAW5P3K9</accession>
<name>A0AAW5P3K9_9BACT</name>
<evidence type="ECO:0000256" key="15">
    <source>
        <dbReference type="ARBA" id="ARBA00023027"/>
    </source>
</evidence>
<dbReference type="GO" id="GO:0009423">
    <property type="term" value="P:chorismate biosynthetic process"/>
    <property type="evidence" value="ECO:0007669"/>
    <property type="project" value="UniProtKB-UniRule"/>
</dbReference>
<dbReference type="InterPro" id="IPR030963">
    <property type="entry name" value="DHQ_synth_fam"/>
</dbReference>
<dbReference type="GO" id="GO:0046872">
    <property type="term" value="F:metal ion binding"/>
    <property type="evidence" value="ECO:0007669"/>
    <property type="project" value="UniProtKB-KW"/>
</dbReference>
<dbReference type="GO" id="GO:0008652">
    <property type="term" value="P:amino acid biosynthetic process"/>
    <property type="evidence" value="ECO:0007669"/>
    <property type="project" value="UniProtKB-KW"/>
</dbReference>
<dbReference type="GO" id="GO:0005737">
    <property type="term" value="C:cytoplasm"/>
    <property type="evidence" value="ECO:0007669"/>
    <property type="project" value="UniProtKB-SubCell"/>
</dbReference>
<evidence type="ECO:0000256" key="12">
    <source>
        <dbReference type="ARBA" id="ARBA00022723"/>
    </source>
</evidence>
<dbReference type="Pfam" id="PF24621">
    <property type="entry name" value="DHQS_C"/>
    <property type="match status" value="1"/>
</dbReference>
<keyword evidence="12 19" id="KW-0479">Metal-binding</keyword>
<evidence type="ECO:0000256" key="4">
    <source>
        <dbReference type="ARBA" id="ARBA00003485"/>
    </source>
</evidence>
<comment type="cofactor">
    <cofactor evidence="2 19">
        <name>NAD(+)</name>
        <dbReference type="ChEBI" id="CHEBI:57540"/>
    </cofactor>
</comment>
<gene>
    <name evidence="19" type="primary">aroB</name>
    <name evidence="22" type="ORF">GGP99_000400</name>
</gene>
<comment type="cofactor">
    <cofactor evidence="19">
        <name>Co(2+)</name>
        <dbReference type="ChEBI" id="CHEBI:48828"/>
    </cofactor>
    <cofactor evidence="19">
        <name>Zn(2+)</name>
        <dbReference type="ChEBI" id="CHEBI:29105"/>
    </cofactor>
    <text evidence="19">Binds 1 divalent metal cation per subunit. Can use either Co(2+) or Zn(2+).</text>
</comment>
<dbReference type="InterPro" id="IPR016037">
    <property type="entry name" value="DHQ_synth_AroB"/>
</dbReference>
<comment type="similarity">
    <text evidence="7 19">Belongs to the sugar phosphate cyclases superfamily. Dehydroquinate synthase family.</text>
</comment>
<evidence type="ECO:0000256" key="13">
    <source>
        <dbReference type="ARBA" id="ARBA00022741"/>
    </source>
</evidence>
<evidence type="ECO:0000256" key="11">
    <source>
        <dbReference type="ARBA" id="ARBA00022605"/>
    </source>
</evidence>
<dbReference type="Pfam" id="PF01761">
    <property type="entry name" value="DHQ_synthase"/>
    <property type="match status" value="1"/>
</dbReference>
<feature type="binding site" evidence="19">
    <location>
        <position position="157"/>
    </location>
    <ligand>
        <name>NAD(+)</name>
        <dbReference type="ChEBI" id="CHEBI:57540"/>
    </ligand>
</feature>
<evidence type="ECO:0000256" key="19">
    <source>
        <dbReference type="HAMAP-Rule" id="MF_00110"/>
    </source>
</evidence>
<dbReference type="EC" id="4.2.3.4" evidence="8 19"/>
<feature type="binding site" evidence="19">
    <location>
        <begin position="135"/>
        <end position="136"/>
    </location>
    <ligand>
        <name>NAD(+)</name>
        <dbReference type="ChEBI" id="CHEBI:57540"/>
    </ligand>
</feature>
<organism evidence="22 23">
    <name type="scientific">Salinibacter ruber</name>
    <dbReference type="NCBI Taxonomy" id="146919"/>
    <lineage>
        <taxon>Bacteria</taxon>
        <taxon>Pseudomonadati</taxon>
        <taxon>Rhodothermota</taxon>
        <taxon>Rhodothermia</taxon>
        <taxon>Rhodothermales</taxon>
        <taxon>Salinibacteraceae</taxon>
        <taxon>Salinibacter</taxon>
    </lineage>
</organism>
<feature type="binding site" evidence="19">
    <location>
        <position position="254"/>
    </location>
    <ligand>
        <name>Zn(2+)</name>
        <dbReference type="ChEBI" id="CHEBI:29105"/>
    </ligand>
</feature>
<dbReference type="PANTHER" id="PTHR43622">
    <property type="entry name" value="3-DEHYDROQUINATE SYNTHASE"/>
    <property type="match status" value="1"/>
</dbReference>
<evidence type="ECO:0000256" key="9">
    <source>
        <dbReference type="ARBA" id="ARBA00017684"/>
    </source>
</evidence>
<evidence type="ECO:0000256" key="7">
    <source>
        <dbReference type="ARBA" id="ARBA00005412"/>
    </source>
</evidence>
<dbReference type="EMBL" id="JANTZM010000002">
    <property type="protein sequence ID" value="MCS4156463.1"/>
    <property type="molecule type" value="Genomic_DNA"/>
</dbReference>
<feature type="binding site" evidence="19">
    <location>
        <position position="148"/>
    </location>
    <ligand>
        <name>NAD(+)</name>
        <dbReference type="ChEBI" id="CHEBI:57540"/>
    </ligand>
</feature>
<dbReference type="RefSeq" id="WP_103015546.1">
    <property type="nucleotide sequence ID" value="NZ_CALTRV010000001.1"/>
</dbReference>
<keyword evidence="11 19" id="KW-0028">Amino-acid biosynthesis</keyword>
<evidence type="ECO:0000256" key="2">
    <source>
        <dbReference type="ARBA" id="ARBA00001911"/>
    </source>
</evidence>
<comment type="subcellular location">
    <subcellularLocation>
        <location evidence="5 19">Cytoplasm</location>
    </subcellularLocation>
</comment>